<evidence type="ECO:0000313" key="2">
    <source>
        <dbReference type="Proteomes" id="UP000733379"/>
    </source>
</evidence>
<keyword evidence="2" id="KW-1185">Reference proteome</keyword>
<name>A0ABS6B6A0_9NOCA</name>
<proteinExistence type="predicted"/>
<dbReference type="Proteomes" id="UP000733379">
    <property type="component" value="Unassembled WGS sequence"/>
</dbReference>
<accession>A0ABS6B6A0</accession>
<organism evidence="1 2">
    <name type="scientific">Nocardia albiluteola</name>
    <dbReference type="NCBI Taxonomy" id="2842303"/>
    <lineage>
        <taxon>Bacteria</taxon>
        <taxon>Bacillati</taxon>
        <taxon>Actinomycetota</taxon>
        <taxon>Actinomycetes</taxon>
        <taxon>Mycobacteriales</taxon>
        <taxon>Nocardiaceae</taxon>
        <taxon>Nocardia</taxon>
    </lineage>
</organism>
<comment type="caution">
    <text evidence="1">The sequence shown here is derived from an EMBL/GenBank/DDBJ whole genome shotgun (WGS) entry which is preliminary data.</text>
</comment>
<gene>
    <name evidence="1" type="ORF">KO481_30500</name>
</gene>
<reference evidence="1 2" key="1">
    <citation type="submission" date="2021-06" db="EMBL/GenBank/DDBJ databases">
        <title>Actinomycetes sequencing.</title>
        <authorList>
            <person name="Shan Q."/>
        </authorList>
    </citation>
    <scope>NUCLEOTIDE SEQUENCE [LARGE SCALE GENOMIC DNA]</scope>
    <source>
        <strain evidence="1 2">NEAU-G5</strain>
    </source>
</reference>
<sequence>MVAGYAALGCLLTACGSTVPGHPAEVRSSAAARQAAADLASMLPTQAQFPSSYQTAVLSYEEATRAAADLTGIPDGVTTVTPAGCATASPSDPNAVAIVVGTDDDTRATITVELTRAAEPLARLHAQLRRCGTVRAQHGPITNTVVTQLDPPPPVNADDSLAWSRTVSGQQRGPGLDRSMRTLAAQLGDVRITATYLSFGDGTPDMEGLDQVFTAAVVDVRKG</sequence>
<dbReference type="EMBL" id="JAHKNI010000012">
    <property type="protein sequence ID" value="MBU3065840.1"/>
    <property type="molecule type" value="Genomic_DNA"/>
</dbReference>
<protein>
    <submittedName>
        <fullName evidence="1">Sensor domain-containing protein</fullName>
    </submittedName>
</protein>
<evidence type="ECO:0000313" key="1">
    <source>
        <dbReference type="EMBL" id="MBU3065840.1"/>
    </source>
</evidence>